<sequence>MCRLILCLLTSEAKIKANELTCSKHEGWISFHLHVNVICNVNMGSLLLSSPPPPSSDVVTKSSSLLRPSNTNHITTTFSGANSA</sequence>
<accession>A0A804KXB0</accession>
<organism evidence="2 3">
    <name type="scientific">Musa acuminata subsp. malaccensis</name>
    <name type="common">Wild banana</name>
    <name type="synonym">Musa malaccensis</name>
    <dbReference type="NCBI Taxonomy" id="214687"/>
    <lineage>
        <taxon>Eukaryota</taxon>
        <taxon>Viridiplantae</taxon>
        <taxon>Streptophyta</taxon>
        <taxon>Embryophyta</taxon>
        <taxon>Tracheophyta</taxon>
        <taxon>Spermatophyta</taxon>
        <taxon>Magnoliopsida</taxon>
        <taxon>Liliopsida</taxon>
        <taxon>Zingiberales</taxon>
        <taxon>Musaceae</taxon>
        <taxon>Musa</taxon>
    </lineage>
</organism>
<name>A0A804KXB0_MUSAM</name>
<evidence type="ECO:0000313" key="3">
    <source>
        <dbReference type="Proteomes" id="UP000012960"/>
    </source>
</evidence>
<dbReference type="EnsemblPlants" id="Ma10_t17450.1">
    <property type="protein sequence ID" value="Ma10_p17450.1"/>
    <property type="gene ID" value="Ma10_g17450"/>
</dbReference>
<reference evidence="2" key="2">
    <citation type="submission" date="2021-05" db="UniProtKB">
        <authorList>
            <consortium name="EnsemblPlants"/>
        </authorList>
    </citation>
    <scope>IDENTIFICATION</scope>
    <source>
        <strain evidence="2">subsp. malaccensis</strain>
    </source>
</reference>
<keyword evidence="3" id="KW-1185">Reference proteome</keyword>
<dbReference type="Proteomes" id="UP000012960">
    <property type="component" value="Unplaced"/>
</dbReference>
<dbReference type="EMBL" id="HG996476">
    <property type="protein sequence ID" value="CAG1853813.1"/>
    <property type="molecule type" value="Genomic_DNA"/>
</dbReference>
<dbReference type="Gramene" id="Ma10_t17450.1">
    <property type="protein sequence ID" value="Ma10_p17450.1"/>
    <property type="gene ID" value="Ma10_g17450"/>
</dbReference>
<dbReference type="AlphaFoldDB" id="A0A804KXB0"/>
<reference evidence="1" key="1">
    <citation type="submission" date="2021-03" db="EMBL/GenBank/DDBJ databases">
        <authorList>
            <consortium name="Genoscope - CEA"/>
            <person name="William W."/>
        </authorList>
    </citation>
    <scope>NUCLEOTIDE SEQUENCE</scope>
    <source>
        <strain evidence="1">Doubled-haploid Pahang</strain>
    </source>
</reference>
<evidence type="ECO:0000313" key="2">
    <source>
        <dbReference type="EnsemblPlants" id="Ma10_p17450.1"/>
    </source>
</evidence>
<gene>
    <name evidence="1" type="ORF">GSMUA_320390.1</name>
</gene>
<dbReference type="InParanoid" id="A0A804KXB0"/>
<protein>
    <submittedName>
        <fullName evidence="1">(wild Malaysian banana) hypothetical protein</fullName>
    </submittedName>
</protein>
<evidence type="ECO:0000313" key="1">
    <source>
        <dbReference type="EMBL" id="CAG1853813.1"/>
    </source>
</evidence>
<proteinExistence type="predicted"/>